<reference evidence="2 3" key="1">
    <citation type="submission" date="2009-06" db="EMBL/GenBank/DDBJ databases">
        <title>Complete sequence of Desulfovibrio salexigens DSM 2638.</title>
        <authorList>
            <consortium name="US DOE Joint Genome Institute"/>
            <person name="Lucas S."/>
            <person name="Copeland A."/>
            <person name="Lapidus A."/>
            <person name="Glavina del Rio T."/>
            <person name="Tice H."/>
            <person name="Bruce D."/>
            <person name="Goodwin L."/>
            <person name="Pitluck S."/>
            <person name="Munk A.C."/>
            <person name="Brettin T."/>
            <person name="Detter J.C."/>
            <person name="Han C."/>
            <person name="Tapia R."/>
            <person name="Larimer F."/>
            <person name="Land M."/>
            <person name="Hauser L."/>
            <person name="Kyrpides N."/>
            <person name="Anderson I."/>
            <person name="Wall J.D."/>
            <person name="Arkin A.P."/>
            <person name="Dehal P."/>
            <person name="Chivian D."/>
            <person name="Giles B."/>
            <person name="Hazen T.C."/>
        </authorList>
    </citation>
    <scope>NUCLEOTIDE SEQUENCE [LARGE SCALE GENOMIC DNA]</scope>
    <source>
        <strain evidence="3">ATCC 14822 / DSM 2638 / NCIMB 8403 / VKM B-1763</strain>
    </source>
</reference>
<protein>
    <submittedName>
        <fullName evidence="2">Metal dependent phosphohydrolase</fullName>
    </submittedName>
</protein>
<dbReference type="KEGG" id="dsa:Desal_2680"/>
<keyword evidence="2" id="KW-0378">Hydrolase</keyword>
<keyword evidence="3" id="KW-1185">Reference proteome</keyword>
<evidence type="ECO:0000313" key="3">
    <source>
        <dbReference type="Proteomes" id="UP000002601"/>
    </source>
</evidence>
<dbReference type="EMBL" id="CP001649">
    <property type="protein sequence ID" value="ACS80734.1"/>
    <property type="molecule type" value="Genomic_DNA"/>
</dbReference>
<dbReference type="Proteomes" id="UP000002601">
    <property type="component" value="Chromosome"/>
</dbReference>
<dbReference type="eggNOG" id="COG1639">
    <property type="taxonomic scope" value="Bacteria"/>
</dbReference>
<gene>
    <name evidence="2" type="ordered locus">Desal_2680</name>
</gene>
<dbReference type="InterPro" id="IPR003607">
    <property type="entry name" value="HD/PDEase_dom"/>
</dbReference>
<dbReference type="Pfam" id="PF08668">
    <property type="entry name" value="HDOD"/>
    <property type="match status" value="1"/>
</dbReference>
<dbReference type="PROSITE" id="PS51833">
    <property type="entry name" value="HDOD"/>
    <property type="match status" value="1"/>
</dbReference>
<name>C6BZ97_MARSD</name>
<dbReference type="PANTHER" id="PTHR33525:SF3">
    <property type="entry name" value="RIBONUCLEASE Y"/>
    <property type="match status" value="1"/>
</dbReference>
<sequence length="352" mass="39002">MSNIQSSSKIRPEIKEAAARYVHKLFMHSGDSNLVNLLKKEAFKRVYKQMIQEPDSFLPKTFSSDTEPWDGRKPEGPADFLKGPVTLPSLPQIQMQLQRIIDDPNSTISDLAKLICREPKLSAAVMRLANSGLYKQDKPVETPSKALELLGFEKAGGLALGTASLSLFKRTDKTVLDLVKFWKHSIACGVVAQEIAVTAELGDPERFFAGGLLHDIGLHVIFESNYSLGVELFRLANSDGYNLYKAERKMLGFNHADLGGCILEKWKFPRQLVAAAGGHHNPRKIESDPDAMVIHVADFIAQALGYELGISPVIGFIDQTAWDKIGITAEQLIELLPNIQRLIDDVLLILED</sequence>
<dbReference type="Gene3D" id="1.10.3210.10">
    <property type="entry name" value="Hypothetical protein af1432"/>
    <property type="match status" value="1"/>
</dbReference>
<evidence type="ECO:0000259" key="1">
    <source>
        <dbReference type="PROSITE" id="PS51833"/>
    </source>
</evidence>
<feature type="domain" description="HDOD" evidence="1">
    <location>
        <begin position="87"/>
        <end position="282"/>
    </location>
</feature>
<evidence type="ECO:0000313" key="2">
    <source>
        <dbReference type="EMBL" id="ACS80734.1"/>
    </source>
</evidence>
<dbReference type="InterPro" id="IPR052340">
    <property type="entry name" value="RNase_Y/CdgJ"/>
</dbReference>
<accession>C6BZ97</accession>
<organism evidence="2 3">
    <name type="scientific">Maridesulfovibrio salexigens (strain ATCC 14822 / DSM 2638 / NCIMB 8403 / VKM B-1763)</name>
    <name type="common">Desulfovibrio salexigens</name>
    <dbReference type="NCBI Taxonomy" id="526222"/>
    <lineage>
        <taxon>Bacteria</taxon>
        <taxon>Pseudomonadati</taxon>
        <taxon>Thermodesulfobacteriota</taxon>
        <taxon>Desulfovibrionia</taxon>
        <taxon>Desulfovibrionales</taxon>
        <taxon>Desulfovibrionaceae</taxon>
        <taxon>Maridesulfovibrio</taxon>
    </lineage>
</organism>
<proteinExistence type="predicted"/>
<dbReference type="OrthoDB" id="9803649at2"/>
<dbReference type="GO" id="GO:0016787">
    <property type="term" value="F:hydrolase activity"/>
    <property type="evidence" value="ECO:0007669"/>
    <property type="project" value="UniProtKB-KW"/>
</dbReference>
<dbReference type="RefSeq" id="WP_015852550.1">
    <property type="nucleotide sequence ID" value="NC_012881.1"/>
</dbReference>
<dbReference type="STRING" id="526222.Desal_2680"/>
<dbReference type="CDD" id="cd00077">
    <property type="entry name" value="HDc"/>
    <property type="match status" value="1"/>
</dbReference>
<dbReference type="InterPro" id="IPR006675">
    <property type="entry name" value="HDIG_dom"/>
</dbReference>
<dbReference type="InterPro" id="IPR013976">
    <property type="entry name" value="HDOD"/>
</dbReference>
<dbReference type="HOGENOM" id="CLU_048246_4_1_7"/>
<dbReference type="SUPFAM" id="SSF109604">
    <property type="entry name" value="HD-domain/PDEase-like"/>
    <property type="match status" value="1"/>
</dbReference>
<dbReference type="NCBIfam" id="TIGR00277">
    <property type="entry name" value="HDIG"/>
    <property type="match status" value="1"/>
</dbReference>
<dbReference type="PANTHER" id="PTHR33525">
    <property type="match status" value="1"/>
</dbReference>
<dbReference type="AlphaFoldDB" id="C6BZ97"/>